<dbReference type="Proteomes" id="UP000034883">
    <property type="component" value="Chromosome"/>
</dbReference>
<dbReference type="InterPro" id="IPR009097">
    <property type="entry name" value="Cyclic_Pdiesterase"/>
</dbReference>
<evidence type="ECO:0000313" key="1">
    <source>
        <dbReference type="EMBL" id="AKF08757.1"/>
    </source>
</evidence>
<evidence type="ECO:0008006" key="3">
    <source>
        <dbReference type="Google" id="ProtNLM"/>
    </source>
</evidence>
<dbReference type="KEGG" id="samy:DB32_005906"/>
<gene>
    <name evidence="1" type="ORF">DB32_005906</name>
</gene>
<dbReference type="EMBL" id="CP011125">
    <property type="protein sequence ID" value="AKF08757.1"/>
    <property type="molecule type" value="Genomic_DNA"/>
</dbReference>
<sequence>MSKPNWFVGIPIPGVELAARIPEPPSGIRRFHAQDLHLTVAFLGTCGEERARAGWDALVWTVPALDVTFGAIVPMGNPRRYSALSAVLDEGRDAVEAAMTASRDAICDAAGAARELRPAKAHVTVARPARSTTDGERRLALRWASAIDLRGVRVRLSEAALYTWNDDRASRLFRAVATRAFPP</sequence>
<dbReference type="SUPFAM" id="SSF55144">
    <property type="entry name" value="LigT-like"/>
    <property type="match status" value="1"/>
</dbReference>
<name>A0A0F6YKD7_9BACT</name>
<evidence type="ECO:0000313" key="2">
    <source>
        <dbReference type="Proteomes" id="UP000034883"/>
    </source>
</evidence>
<protein>
    <recommendedName>
        <fullName evidence="3">RNA 2',3'-cyclic phosphodiesterase</fullName>
    </recommendedName>
</protein>
<proteinExistence type="predicted"/>
<dbReference type="AlphaFoldDB" id="A0A0F6YKD7"/>
<keyword evidence="2" id="KW-1185">Reference proteome</keyword>
<accession>A0A0F6YKD7</accession>
<dbReference type="OrthoDB" id="9793819at2"/>
<organism evidence="1 2">
    <name type="scientific">Sandaracinus amylolyticus</name>
    <dbReference type="NCBI Taxonomy" id="927083"/>
    <lineage>
        <taxon>Bacteria</taxon>
        <taxon>Pseudomonadati</taxon>
        <taxon>Myxococcota</taxon>
        <taxon>Polyangia</taxon>
        <taxon>Polyangiales</taxon>
        <taxon>Sandaracinaceae</taxon>
        <taxon>Sandaracinus</taxon>
    </lineage>
</organism>
<reference evidence="1 2" key="1">
    <citation type="submission" date="2015-03" db="EMBL/GenBank/DDBJ databases">
        <title>Genome assembly of Sandaracinus amylolyticus DSM 53668.</title>
        <authorList>
            <person name="Sharma G."/>
            <person name="Subramanian S."/>
        </authorList>
    </citation>
    <scope>NUCLEOTIDE SEQUENCE [LARGE SCALE GENOMIC DNA]</scope>
    <source>
        <strain evidence="1 2">DSM 53668</strain>
    </source>
</reference>
<dbReference type="Gene3D" id="3.90.1140.10">
    <property type="entry name" value="Cyclic phosphodiesterase"/>
    <property type="match status" value="1"/>
</dbReference>
<dbReference type="RefSeq" id="WP_053235864.1">
    <property type="nucleotide sequence ID" value="NZ_CP011125.1"/>
</dbReference>
<dbReference type="STRING" id="927083.DB32_005906"/>